<protein>
    <recommendedName>
        <fullName evidence="2">CCHC-type domain-containing protein</fullName>
    </recommendedName>
</protein>
<name>A0A6A4R692_9RHOB</name>
<proteinExistence type="predicted"/>
<feature type="non-terminal residue" evidence="3">
    <location>
        <position position="1"/>
    </location>
</feature>
<evidence type="ECO:0000259" key="2">
    <source>
        <dbReference type="PROSITE" id="PS50158"/>
    </source>
</evidence>
<reference evidence="3 4" key="1">
    <citation type="submission" date="2019-12" db="EMBL/GenBank/DDBJ databases">
        <authorList>
            <person name="Zhang Y.-J."/>
        </authorList>
    </citation>
    <scope>NUCLEOTIDE SEQUENCE [LARGE SCALE GENOMIC DNA]</scope>
    <source>
        <strain evidence="3 4">H18S-6</strain>
    </source>
</reference>
<evidence type="ECO:0000313" key="3">
    <source>
        <dbReference type="EMBL" id="KAE9622345.1"/>
    </source>
</evidence>
<dbReference type="InterPro" id="IPR001878">
    <property type="entry name" value="Znf_CCHC"/>
</dbReference>
<sequence>EDVPISEAIRRFQEDLALLGPAAPPADQHVYLFSRRLRDITRAYMAGLHWESLMDYQDRAADYERARFSQRRASQTGGSEKRQRTGQTSGAAGTAGSGRGQRRQSYPSSAPPAEKGRQCFNCGDPGHLKPDCTRPLVTCFTCGKQGHRAAYCRQGGSLSQQGSSPASAA</sequence>
<dbReference type="Pfam" id="PF00098">
    <property type="entry name" value="zf-CCHC"/>
    <property type="match status" value="2"/>
</dbReference>
<organism evidence="3 4">
    <name type="scientific">Parasedimentitalea maritima</name>
    <dbReference type="NCBI Taxonomy" id="2578117"/>
    <lineage>
        <taxon>Bacteria</taxon>
        <taxon>Pseudomonadati</taxon>
        <taxon>Pseudomonadota</taxon>
        <taxon>Alphaproteobacteria</taxon>
        <taxon>Rhodobacterales</taxon>
        <taxon>Paracoccaceae</taxon>
        <taxon>Parasedimentitalea</taxon>
    </lineage>
</organism>
<dbReference type="SUPFAM" id="SSF57756">
    <property type="entry name" value="Retrovirus zinc finger-like domains"/>
    <property type="match status" value="1"/>
</dbReference>
<dbReference type="Gene3D" id="4.10.60.10">
    <property type="entry name" value="Zinc finger, CCHC-type"/>
    <property type="match status" value="1"/>
</dbReference>
<dbReference type="Proteomes" id="UP000441586">
    <property type="component" value="Unassembled WGS sequence"/>
</dbReference>
<dbReference type="GO" id="GO:0008270">
    <property type="term" value="F:zinc ion binding"/>
    <property type="evidence" value="ECO:0007669"/>
    <property type="project" value="InterPro"/>
</dbReference>
<dbReference type="InterPro" id="IPR036875">
    <property type="entry name" value="Znf_CCHC_sf"/>
</dbReference>
<feature type="domain" description="CCHC-type" evidence="2">
    <location>
        <begin position="139"/>
        <end position="154"/>
    </location>
</feature>
<dbReference type="AlphaFoldDB" id="A0A6A4R692"/>
<evidence type="ECO:0000256" key="1">
    <source>
        <dbReference type="SAM" id="MobiDB-lite"/>
    </source>
</evidence>
<feature type="non-terminal residue" evidence="3">
    <location>
        <position position="169"/>
    </location>
</feature>
<dbReference type="GO" id="GO:0003676">
    <property type="term" value="F:nucleic acid binding"/>
    <property type="evidence" value="ECO:0007669"/>
    <property type="project" value="InterPro"/>
</dbReference>
<feature type="domain" description="CCHC-type" evidence="2">
    <location>
        <begin position="119"/>
        <end position="134"/>
    </location>
</feature>
<dbReference type="SMART" id="SM00343">
    <property type="entry name" value="ZnF_C2HC"/>
    <property type="match status" value="2"/>
</dbReference>
<accession>A0A6A4R692</accession>
<dbReference type="EMBL" id="WSFO01000271">
    <property type="protein sequence ID" value="KAE9622345.1"/>
    <property type="molecule type" value="Genomic_DNA"/>
</dbReference>
<comment type="caution">
    <text evidence="3">The sequence shown here is derived from an EMBL/GenBank/DDBJ whole genome shotgun (WGS) entry which is preliminary data.</text>
</comment>
<dbReference type="PROSITE" id="PS50158">
    <property type="entry name" value="ZF_CCHC"/>
    <property type="match status" value="2"/>
</dbReference>
<gene>
    <name evidence="3" type="ORF">GP644_24580</name>
</gene>
<feature type="region of interest" description="Disordered" evidence="1">
    <location>
        <begin position="68"/>
        <end position="116"/>
    </location>
</feature>
<evidence type="ECO:0000313" key="4">
    <source>
        <dbReference type="Proteomes" id="UP000441586"/>
    </source>
</evidence>